<reference evidence="1 2" key="1">
    <citation type="journal article" date="2019" name="Int. J. Syst. Evol. Microbiol.">
        <title>The Global Catalogue of Microorganisms (GCM) 10K type strain sequencing project: providing services to taxonomists for standard genome sequencing and annotation.</title>
        <authorList>
            <consortium name="The Broad Institute Genomics Platform"/>
            <consortium name="The Broad Institute Genome Sequencing Center for Infectious Disease"/>
            <person name="Wu L."/>
            <person name="Ma J."/>
        </authorList>
    </citation>
    <scope>NUCLEOTIDE SEQUENCE [LARGE SCALE GENOMIC DNA]</scope>
    <source>
        <strain evidence="1 2">JCM 13004</strain>
    </source>
</reference>
<proteinExistence type="predicted"/>
<keyword evidence="2" id="KW-1185">Reference proteome</keyword>
<gene>
    <name evidence="1" type="ORF">GCM10009665_34490</name>
</gene>
<evidence type="ECO:0000313" key="2">
    <source>
        <dbReference type="Proteomes" id="UP001500037"/>
    </source>
</evidence>
<name>A0ABN1W932_9ACTN</name>
<accession>A0ABN1W932</accession>
<dbReference type="EMBL" id="BAAALF010000054">
    <property type="protein sequence ID" value="GAA1240758.1"/>
    <property type="molecule type" value="Genomic_DNA"/>
</dbReference>
<sequence>MPGTPTGRRSNDALTELAERVEKLCREYGRNDQLADLLTAAGADDLLRQVIELMASGDRPLDRMTDLLDRLDAAATPCGLHGLTRPDRTWSPLPGVRTPREAPPLRVCPVRWCTRAEESAAGCALVNRPLTLLP</sequence>
<evidence type="ECO:0000313" key="1">
    <source>
        <dbReference type="EMBL" id="GAA1240758.1"/>
    </source>
</evidence>
<organism evidence="1 2">
    <name type="scientific">Kitasatospora nipponensis</name>
    <dbReference type="NCBI Taxonomy" id="258049"/>
    <lineage>
        <taxon>Bacteria</taxon>
        <taxon>Bacillati</taxon>
        <taxon>Actinomycetota</taxon>
        <taxon>Actinomycetes</taxon>
        <taxon>Kitasatosporales</taxon>
        <taxon>Streptomycetaceae</taxon>
        <taxon>Kitasatospora</taxon>
    </lineage>
</organism>
<dbReference type="Proteomes" id="UP001500037">
    <property type="component" value="Unassembled WGS sequence"/>
</dbReference>
<protein>
    <submittedName>
        <fullName evidence="1">Uncharacterized protein</fullName>
    </submittedName>
</protein>
<dbReference type="RefSeq" id="WP_344442532.1">
    <property type="nucleotide sequence ID" value="NZ_BAAALF010000054.1"/>
</dbReference>
<comment type="caution">
    <text evidence="1">The sequence shown here is derived from an EMBL/GenBank/DDBJ whole genome shotgun (WGS) entry which is preliminary data.</text>
</comment>